<feature type="repeat" description="TPR" evidence="3">
    <location>
        <begin position="84"/>
        <end position="117"/>
    </location>
</feature>
<keyword evidence="5" id="KW-1185">Reference proteome</keyword>
<dbReference type="PROSITE" id="PS50005">
    <property type="entry name" value="TPR"/>
    <property type="match status" value="1"/>
</dbReference>
<dbReference type="EMBL" id="CAJJDM010000100">
    <property type="protein sequence ID" value="CAD8095067.1"/>
    <property type="molecule type" value="Genomic_DNA"/>
</dbReference>
<keyword evidence="2 3" id="KW-0802">TPR repeat</keyword>
<organism evidence="4 5">
    <name type="scientific">Paramecium primaurelia</name>
    <dbReference type="NCBI Taxonomy" id="5886"/>
    <lineage>
        <taxon>Eukaryota</taxon>
        <taxon>Sar</taxon>
        <taxon>Alveolata</taxon>
        <taxon>Ciliophora</taxon>
        <taxon>Intramacronucleata</taxon>
        <taxon>Oligohymenophorea</taxon>
        <taxon>Peniculida</taxon>
        <taxon>Parameciidae</taxon>
        <taxon>Paramecium</taxon>
    </lineage>
</organism>
<gene>
    <name evidence="4" type="ORF">PPRIM_AZ9-3.1.T0970173</name>
</gene>
<proteinExistence type="predicted"/>
<dbReference type="Proteomes" id="UP000688137">
    <property type="component" value="Unassembled WGS sequence"/>
</dbReference>
<keyword evidence="1" id="KW-0677">Repeat</keyword>
<sequence length="220" mass="25732">MDTNLTNSEVKFSYVEQNDIKIKKINDESEDKNQQNIKNSGRLFNEGLVFSIHLFCFRVVKNLNKFQETIECYEKAIFINPKNENAWNNKGNALYNLNKYQEAIECYDKVISINSKHDNTWSNKGKLYQNSGFALHNFEKYVEAISCYNVALSIKINPLRLQLKGIQVFSLNITDSLKRLNKNFEIFQIWKISEAKKFYEAALKQGSNDKNYINKKLSKL</sequence>
<evidence type="ECO:0000313" key="4">
    <source>
        <dbReference type="EMBL" id="CAD8095067.1"/>
    </source>
</evidence>
<evidence type="ECO:0000256" key="3">
    <source>
        <dbReference type="PROSITE-ProRule" id="PRU00339"/>
    </source>
</evidence>
<reference evidence="4" key="1">
    <citation type="submission" date="2021-01" db="EMBL/GenBank/DDBJ databases">
        <authorList>
            <consortium name="Genoscope - CEA"/>
            <person name="William W."/>
        </authorList>
    </citation>
    <scope>NUCLEOTIDE SEQUENCE</scope>
</reference>
<accession>A0A8S1NP50</accession>
<dbReference type="Pfam" id="PF00515">
    <property type="entry name" value="TPR_1"/>
    <property type="match status" value="1"/>
</dbReference>
<evidence type="ECO:0000313" key="5">
    <source>
        <dbReference type="Proteomes" id="UP000688137"/>
    </source>
</evidence>
<evidence type="ECO:0008006" key="6">
    <source>
        <dbReference type="Google" id="ProtNLM"/>
    </source>
</evidence>
<evidence type="ECO:0000256" key="1">
    <source>
        <dbReference type="ARBA" id="ARBA00022737"/>
    </source>
</evidence>
<name>A0A8S1NP50_PARPR</name>
<comment type="caution">
    <text evidence="4">The sequence shown here is derived from an EMBL/GenBank/DDBJ whole genome shotgun (WGS) entry which is preliminary data.</text>
</comment>
<dbReference type="PANTHER" id="PTHR44943:SF4">
    <property type="entry name" value="TPR REPEAT-CONTAINING PROTEIN MJ0798"/>
    <property type="match status" value="1"/>
</dbReference>
<dbReference type="InterPro" id="IPR019734">
    <property type="entry name" value="TPR_rpt"/>
</dbReference>
<dbReference type="PANTHER" id="PTHR44943">
    <property type="entry name" value="CELLULOSE SYNTHASE OPERON PROTEIN C"/>
    <property type="match status" value="1"/>
</dbReference>
<dbReference type="AlphaFoldDB" id="A0A8S1NP50"/>
<protein>
    <recommendedName>
        <fullName evidence="6">Tetratricopeptide repeat protein</fullName>
    </recommendedName>
</protein>
<dbReference type="InterPro" id="IPR051685">
    <property type="entry name" value="Ycf3/AcsC/BcsC/TPR_MFPF"/>
</dbReference>
<dbReference type="SMART" id="SM00028">
    <property type="entry name" value="TPR"/>
    <property type="match status" value="3"/>
</dbReference>
<evidence type="ECO:0000256" key="2">
    <source>
        <dbReference type="ARBA" id="ARBA00022803"/>
    </source>
</evidence>